<evidence type="ECO:0000259" key="8">
    <source>
        <dbReference type="Pfam" id="PF02879"/>
    </source>
</evidence>
<dbReference type="GO" id="GO:0016779">
    <property type="term" value="F:nucleotidyltransferase activity"/>
    <property type="evidence" value="ECO:0007669"/>
    <property type="project" value="UniProtKB-KW"/>
</dbReference>
<evidence type="ECO:0000259" key="6">
    <source>
        <dbReference type="Pfam" id="PF00483"/>
    </source>
</evidence>
<keyword evidence="3" id="KW-0963">Cytoplasm</keyword>
<dbReference type="PANTHER" id="PTHR22572">
    <property type="entry name" value="SUGAR-1-PHOSPHATE GUANYL TRANSFERASE"/>
    <property type="match status" value="1"/>
</dbReference>
<dbReference type="Gene3D" id="2.160.10.10">
    <property type="entry name" value="Hexapeptide repeat proteins"/>
    <property type="match status" value="1"/>
</dbReference>
<comment type="caution">
    <text evidence="10">The sequence shown here is derived from an EMBL/GenBank/DDBJ whole genome shotgun (WGS) entry which is preliminary data.</text>
</comment>
<keyword evidence="10" id="KW-0808">Transferase</keyword>
<dbReference type="SUPFAM" id="SSF51161">
    <property type="entry name" value="Trimeric LpxA-like enzymes"/>
    <property type="match status" value="1"/>
</dbReference>
<dbReference type="Gene3D" id="3.90.550.10">
    <property type="entry name" value="Spore Coat Polysaccharide Biosynthesis Protein SpsA, Chain A"/>
    <property type="match status" value="1"/>
</dbReference>
<feature type="domain" description="EIF2B subunit epsilon/gamma LbH" evidence="9">
    <location>
        <begin position="251"/>
        <end position="351"/>
    </location>
</feature>
<dbReference type="Pfam" id="PF02879">
    <property type="entry name" value="PGM_PMM_II"/>
    <property type="match status" value="1"/>
</dbReference>
<evidence type="ECO:0000259" key="9">
    <source>
        <dbReference type="Pfam" id="PF25084"/>
    </source>
</evidence>
<comment type="similarity">
    <text evidence="2">Belongs to the phosphohexose mutase family.</text>
</comment>
<dbReference type="Pfam" id="PF02878">
    <property type="entry name" value="PGM_PMM_I"/>
    <property type="match status" value="1"/>
</dbReference>
<feature type="domain" description="Alpha-D-phosphohexomutase alpha/beta/alpha" evidence="8">
    <location>
        <begin position="534"/>
        <end position="634"/>
    </location>
</feature>
<sequence>MKAVVMAGGFGTRIQPLTSSVPKPMIPVFNKPMMEYIIGSLKAAGIVDIVILLYFKPEVIQNYFKDGSDFGVKINYVLPDDDYGTAGAVKKAQKYLDERFIIVSGDLISDFKIQEIIGFHEVKNSLATITLTSVPDPLQFGVVITDKESKILRFLEKPGWGEVFSDTINTGIYVFEPEILQYIPEDSNFDFSKDLFPKLMASGIDIYGFNAKGYWRDVGNPDSYRAALLDIMEGQVHLPLSGTLREEKTAHIHVGENVVIDETARFEGLVVLDDGCVVGREAVIIDSVIGKNSVIEEKAKVTDSILWKDCLVGKSSVIKNAVLCDRVKLSSNVKAEHGVIIAEDTEVGSQVIFEKDVMVWPEKQIEAGSIVSSNLIWGDKWKKSIFEGGKVSARTNVELSPDMAAKLGAALGSQLPQGARVLLSRDYDRASRMLKRCFLGGLLSTGVNVTELRMTPLPIMRHKLAMFGEVAGVYFRQCQTDPTNTEILFYDDSALLIDSNTEKNVERIFFRENYRRATQDDIGEIYDQMMVNEFYKEGVLKNIDITLLKSRRSKIVADLMNGTTDMIFPELLNKAGVDAVVLNAYRDEKKLSRTMHQSEISFKEVSKIVKVTESELGIVVFPHGERLGIITDKGDMLSEDRALMFMLKLIDLTAKGKIRVYLPAYAPTVLDDSLMNVEITRGKGSGLKAEFLRNFYFTGDLNRNFIFIRNGIHADAMFSSLKMLEMMARQNVKISDVLKTIPEYFFSHTVINCPLEMKGYLMRKMSEEAMEKEASFLDGIKIMFKGKGWVHMVPDQFTANVHLYVEAATKADYDSIHGQYKEMINGWLQEQE</sequence>
<reference evidence="10 11" key="1">
    <citation type="submission" date="2019-03" db="EMBL/GenBank/DDBJ databases">
        <title>Genomic Encyclopedia of Type Strains, Phase IV (KMG-IV): sequencing the most valuable type-strain genomes for metagenomic binning, comparative biology and taxonomic classification.</title>
        <authorList>
            <person name="Goeker M."/>
        </authorList>
    </citation>
    <scope>NUCLEOTIDE SEQUENCE [LARGE SCALE GENOMIC DNA]</scope>
    <source>
        <strain evidence="10 11">DSM 24984</strain>
    </source>
</reference>
<evidence type="ECO:0000313" key="11">
    <source>
        <dbReference type="Proteomes" id="UP000294614"/>
    </source>
</evidence>
<keyword evidence="4" id="KW-0396">Initiation factor</keyword>
<protein>
    <submittedName>
        <fullName evidence="10">Mannose-1-phosphate guanylyltransferase/phosphomannomutase</fullName>
    </submittedName>
</protein>
<dbReference type="InterPro" id="IPR005844">
    <property type="entry name" value="A-D-PHexomutase_a/b/a-I"/>
</dbReference>
<gene>
    <name evidence="10" type="ORF">C8D98_0982</name>
</gene>
<evidence type="ECO:0000256" key="1">
    <source>
        <dbReference type="ARBA" id="ARBA00004514"/>
    </source>
</evidence>
<dbReference type="InterPro" id="IPR029044">
    <property type="entry name" value="Nucleotide-diphossugar_trans"/>
</dbReference>
<evidence type="ECO:0000256" key="2">
    <source>
        <dbReference type="ARBA" id="ARBA00010231"/>
    </source>
</evidence>
<dbReference type="GO" id="GO:0016868">
    <property type="term" value="F:intramolecular phosphotransferase activity"/>
    <property type="evidence" value="ECO:0007669"/>
    <property type="project" value="InterPro"/>
</dbReference>
<dbReference type="Pfam" id="PF00483">
    <property type="entry name" value="NTP_transferase"/>
    <property type="match status" value="1"/>
</dbReference>
<dbReference type="GO" id="GO:0005975">
    <property type="term" value="P:carbohydrate metabolic process"/>
    <property type="evidence" value="ECO:0007669"/>
    <property type="project" value="InterPro"/>
</dbReference>
<dbReference type="InterPro" id="IPR005835">
    <property type="entry name" value="NTP_transferase_dom"/>
</dbReference>
<dbReference type="InterPro" id="IPR011004">
    <property type="entry name" value="Trimer_LpxA-like_sf"/>
</dbReference>
<dbReference type="Proteomes" id="UP000294614">
    <property type="component" value="Unassembled WGS sequence"/>
</dbReference>
<dbReference type="InterPro" id="IPR050486">
    <property type="entry name" value="Mannose-1P_guanyltransferase"/>
</dbReference>
<evidence type="ECO:0000259" key="7">
    <source>
        <dbReference type="Pfam" id="PF02878"/>
    </source>
</evidence>
<accession>A0A4R1KD10</accession>
<dbReference type="SUPFAM" id="SSF53448">
    <property type="entry name" value="Nucleotide-diphospho-sugar transferases"/>
    <property type="match status" value="1"/>
</dbReference>
<dbReference type="OrthoDB" id="9801899at2"/>
<dbReference type="SUPFAM" id="SSF55957">
    <property type="entry name" value="Phosphoglucomutase, C-terminal domain"/>
    <property type="match status" value="1"/>
</dbReference>
<feature type="domain" description="Nucleotidyl transferase" evidence="6">
    <location>
        <begin position="2"/>
        <end position="231"/>
    </location>
</feature>
<dbReference type="AlphaFoldDB" id="A0A4R1KD10"/>
<proteinExistence type="inferred from homology"/>
<feature type="domain" description="Alpha-D-phosphohexomutase alpha/beta/alpha" evidence="7">
    <location>
        <begin position="386"/>
        <end position="514"/>
    </location>
</feature>
<organism evidence="10 11">
    <name type="scientific">Seleniivibrio woodruffii</name>
    <dbReference type="NCBI Taxonomy" id="1078050"/>
    <lineage>
        <taxon>Bacteria</taxon>
        <taxon>Pseudomonadati</taxon>
        <taxon>Deferribacterota</taxon>
        <taxon>Deferribacteres</taxon>
        <taxon>Deferribacterales</taxon>
        <taxon>Geovibrionaceae</taxon>
        <taxon>Seleniivibrio</taxon>
    </lineage>
</organism>
<dbReference type="SUPFAM" id="SSF53738">
    <property type="entry name" value="Phosphoglucomutase, first 3 domains"/>
    <property type="match status" value="2"/>
</dbReference>
<dbReference type="Gene3D" id="3.40.120.10">
    <property type="entry name" value="Alpha-D-Glucose-1,6-Bisphosphate, subunit A, domain 3"/>
    <property type="match status" value="3"/>
</dbReference>
<dbReference type="InterPro" id="IPR056764">
    <property type="entry name" value="LbH_EIF2B3/5"/>
</dbReference>
<comment type="subcellular location">
    <subcellularLocation>
        <location evidence="1">Cytoplasm</location>
        <location evidence="1">Cytosol</location>
    </subcellularLocation>
</comment>
<dbReference type="InterPro" id="IPR036900">
    <property type="entry name" value="A-D-PHexomutase_C_sf"/>
</dbReference>
<dbReference type="RefSeq" id="WP_132872529.1">
    <property type="nucleotide sequence ID" value="NZ_JBLJBI010000047.1"/>
</dbReference>
<evidence type="ECO:0000256" key="4">
    <source>
        <dbReference type="ARBA" id="ARBA00022540"/>
    </source>
</evidence>
<evidence type="ECO:0000313" key="10">
    <source>
        <dbReference type="EMBL" id="TCK62456.1"/>
    </source>
</evidence>
<dbReference type="InterPro" id="IPR016055">
    <property type="entry name" value="A-D-PHexomutase_a/b/a-I/II/III"/>
</dbReference>
<dbReference type="InterPro" id="IPR005845">
    <property type="entry name" value="A-D-PHexomutase_a/b/a-II"/>
</dbReference>
<keyword evidence="11" id="KW-1185">Reference proteome</keyword>
<dbReference type="Pfam" id="PF25084">
    <property type="entry name" value="LbH_EIF2B"/>
    <property type="match status" value="1"/>
</dbReference>
<keyword evidence="5" id="KW-0648">Protein biosynthesis</keyword>
<dbReference type="CDD" id="cd04181">
    <property type="entry name" value="NTP_transferase"/>
    <property type="match status" value="1"/>
</dbReference>
<evidence type="ECO:0000256" key="5">
    <source>
        <dbReference type="ARBA" id="ARBA00022917"/>
    </source>
</evidence>
<keyword evidence="10" id="KW-0548">Nucleotidyltransferase</keyword>
<name>A0A4R1KD10_9BACT</name>
<evidence type="ECO:0000256" key="3">
    <source>
        <dbReference type="ARBA" id="ARBA00022490"/>
    </source>
</evidence>
<dbReference type="Gene3D" id="3.30.310.50">
    <property type="entry name" value="Alpha-D-phosphohexomutase, C-terminal domain"/>
    <property type="match status" value="1"/>
</dbReference>
<dbReference type="EMBL" id="SMGG01000003">
    <property type="protein sequence ID" value="TCK62456.1"/>
    <property type="molecule type" value="Genomic_DNA"/>
</dbReference>